<gene>
    <name evidence="2" type="ORF">BU23DRAFT_245995</name>
</gene>
<dbReference type="PANTHER" id="PTHR38790:SF4">
    <property type="entry name" value="2EXR DOMAIN-CONTAINING PROTEIN"/>
    <property type="match status" value="1"/>
</dbReference>
<dbReference type="Proteomes" id="UP000800036">
    <property type="component" value="Unassembled WGS sequence"/>
</dbReference>
<evidence type="ECO:0000259" key="1">
    <source>
        <dbReference type="Pfam" id="PF24864"/>
    </source>
</evidence>
<reference evidence="2" key="1">
    <citation type="journal article" date="2020" name="Stud. Mycol.">
        <title>101 Dothideomycetes genomes: a test case for predicting lifestyles and emergence of pathogens.</title>
        <authorList>
            <person name="Haridas S."/>
            <person name="Albert R."/>
            <person name="Binder M."/>
            <person name="Bloem J."/>
            <person name="Labutti K."/>
            <person name="Salamov A."/>
            <person name="Andreopoulos B."/>
            <person name="Baker S."/>
            <person name="Barry K."/>
            <person name="Bills G."/>
            <person name="Bluhm B."/>
            <person name="Cannon C."/>
            <person name="Castanera R."/>
            <person name="Culley D."/>
            <person name="Daum C."/>
            <person name="Ezra D."/>
            <person name="Gonzalez J."/>
            <person name="Henrissat B."/>
            <person name="Kuo A."/>
            <person name="Liang C."/>
            <person name="Lipzen A."/>
            <person name="Lutzoni F."/>
            <person name="Magnuson J."/>
            <person name="Mondo S."/>
            <person name="Nolan M."/>
            <person name="Ohm R."/>
            <person name="Pangilinan J."/>
            <person name="Park H.-J."/>
            <person name="Ramirez L."/>
            <person name="Alfaro M."/>
            <person name="Sun H."/>
            <person name="Tritt A."/>
            <person name="Yoshinaga Y."/>
            <person name="Zwiers L.-H."/>
            <person name="Turgeon B."/>
            <person name="Goodwin S."/>
            <person name="Spatafora J."/>
            <person name="Crous P."/>
            <person name="Grigoriev I."/>
        </authorList>
    </citation>
    <scope>NUCLEOTIDE SEQUENCE</scope>
    <source>
        <strain evidence="2">CBS 107.79</strain>
    </source>
</reference>
<dbReference type="PANTHER" id="PTHR38790">
    <property type="entry name" value="2EXR DOMAIN-CONTAINING PROTEIN-RELATED"/>
    <property type="match status" value="1"/>
</dbReference>
<protein>
    <recommendedName>
        <fullName evidence="1">DUF7730 domain-containing protein</fullName>
    </recommendedName>
</protein>
<name>A0A6A5UWF5_9PLEO</name>
<dbReference type="AlphaFoldDB" id="A0A6A5UWF5"/>
<keyword evidence="3" id="KW-1185">Reference proteome</keyword>
<dbReference type="Pfam" id="PF24864">
    <property type="entry name" value="DUF7730"/>
    <property type="match status" value="1"/>
</dbReference>
<dbReference type="OrthoDB" id="62952at2759"/>
<dbReference type="InterPro" id="IPR056632">
    <property type="entry name" value="DUF7730"/>
</dbReference>
<accession>A0A6A5UWF5</accession>
<evidence type="ECO:0000313" key="2">
    <source>
        <dbReference type="EMBL" id="KAF1969125.1"/>
    </source>
</evidence>
<organism evidence="2 3">
    <name type="scientific">Bimuria novae-zelandiae CBS 107.79</name>
    <dbReference type="NCBI Taxonomy" id="1447943"/>
    <lineage>
        <taxon>Eukaryota</taxon>
        <taxon>Fungi</taxon>
        <taxon>Dikarya</taxon>
        <taxon>Ascomycota</taxon>
        <taxon>Pezizomycotina</taxon>
        <taxon>Dothideomycetes</taxon>
        <taxon>Pleosporomycetidae</taxon>
        <taxon>Pleosporales</taxon>
        <taxon>Massarineae</taxon>
        <taxon>Didymosphaeriaceae</taxon>
        <taxon>Bimuria</taxon>
    </lineage>
</organism>
<feature type="domain" description="DUF7730" evidence="1">
    <location>
        <begin position="100"/>
        <end position="287"/>
    </location>
</feature>
<dbReference type="EMBL" id="ML976713">
    <property type="protein sequence ID" value="KAF1969125.1"/>
    <property type="molecule type" value="Genomic_DNA"/>
</dbReference>
<evidence type="ECO:0000313" key="3">
    <source>
        <dbReference type="Proteomes" id="UP000800036"/>
    </source>
</evidence>
<proteinExistence type="predicted"/>
<sequence length="453" mass="51565">MASLTEDAASEETQVTPKTSSVADDFVVQSISRDDYGRDFWRHFRVPKEKQRERQSIYWCTKKGHVQKRPFVDLRHHPIFDTSSWTLIPKANKNNMPPKKCHLLSLPKELRLLIWSYVLTDPSLPRATLEIDRAPKAPSKTSLRFPHPCIRTTIQPARNTSISIDILATNDFIYREALPILYHSVTFAALDLQGIFMPFLSTLSSFAHSHIRFVKLRIPNAIYETDPLSPCSQPMLLVNWAITCAQVAKIENLREVKIEGYTPFFLVKRIRDGILKPLLKIKAKKSFSPEVDAEAQEALREAEKVLADQAELRSRRTLYEAAEHAPKELHNEARLQKAKEDSLDAIRIQMLTPRTLEAQIGRDNRDVSGLRQFEQELQEHENSNTAVEEEPLGEVDLDLGEWEVVVLDSGDDIAKGSGSENGQNTDDEDAWTDAASTLVETKSRELFVQLDMI</sequence>